<proteinExistence type="predicted"/>
<keyword evidence="2" id="KW-1185">Reference proteome</keyword>
<name>A0AA41XCH5_9BACI</name>
<evidence type="ECO:0000313" key="2">
    <source>
        <dbReference type="Proteomes" id="UP001156102"/>
    </source>
</evidence>
<dbReference type="RefSeq" id="WP_254759461.1">
    <property type="nucleotide sequence ID" value="NZ_JANCLT010000006.1"/>
</dbReference>
<comment type="caution">
    <text evidence="1">The sequence shown here is derived from an EMBL/GenBank/DDBJ whole genome shotgun (WGS) entry which is preliminary data.</text>
</comment>
<sequence>MEERFVDNRYLTDMLSMVLSFDNESIQNLSAELQSEVYQSLQNVKLEFDKLI</sequence>
<protein>
    <submittedName>
        <fullName evidence="1">Uncharacterized protein</fullName>
    </submittedName>
</protein>
<organism evidence="1 2">
    <name type="scientific">Ectobacillus ponti</name>
    <dbReference type="NCBI Taxonomy" id="2961894"/>
    <lineage>
        <taxon>Bacteria</taxon>
        <taxon>Bacillati</taxon>
        <taxon>Bacillota</taxon>
        <taxon>Bacilli</taxon>
        <taxon>Bacillales</taxon>
        <taxon>Bacillaceae</taxon>
        <taxon>Ectobacillus</taxon>
    </lineage>
</organism>
<dbReference type="EMBL" id="JANCLT010000006">
    <property type="protein sequence ID" value="MCP8969541.1"/>
    <property type="molecule type" value="Genomic_DNA"/>
</dbReference>
<dbReference type="Proteomes" id="UP001156102">
    <property type="component" value="Unassembled WGS sequence"/>
</dbReference>
<evidence type="ECO:0000313" key="1">
    <source>
        <dbReference type="EMBL" id="MCP8969541.1"/>
    </source>
</evidence>
<gene>
    <name evidence="1" type="ORF">NK662_13480</name>
</gene>
<accession>A0AA41XCH5</accession>
<dbReference type="AlphaFoldDB" id="A0AA41XCH5"/>
<reference evidence="1" key="1">
    <citation type="submission" date="2022-07" db="EMBL/GenBank/DDBJ databases">
        <authorList>
            <person name="Li W.-J."/>
            <person name="Deng Q.-Q."/>
        </authorList>
    </citation>
    <scope>NUCLEOTIDE SEQUENCE</scope>
    <source>
        <strain evidence="1">SYSU M60031</strain>
    </source>
</reference>